<gene>
    <name evidence="3" type="ORF">BKA21_000627</name>
    <name evidence="2" type="ORF">Col01nite_29420</name>
</gene>
<accession>A0A7Y9FDC0</accession>
<evidence type="ECO:0000313" key="2">
    <source>
        <dbReference type="EMBL" id="GIG33783.1"/>
    </source>
</evidence>
<protein>
    <recommendedName>
        <fullName evidence="1">GyrI-like small molecule binding domain-containing protein</fullName>
    </recommendedName>
</protein>
<evidence type="ECO:0000313" key="5">
    <source>
        <dbReference type="Proteomes" id="UP000618382"/>
    </source>
</evidence>
<organism evidence="3 4">
    <name type="scientific">Cellulomonas oligotrophica</name>
    <dbReference type="NCBI Taxonomy" id="931536"/>
    <lineage>
        <taxon>Bacteria</taxon>
        <taxon>Bacillati</taxon>
        <taxon>Actinomycetota</taxon>
        <taxon>Actinomycetes</taxon>
        <taxon>Micrococcales</taxon>
        <taxon>Cellulomonadaceae</taxon>
        <taxon>Cellulomonas</taxon>
    </lineage>
</organism>
<keyword evidence="5" id="KW-1185">Reference proteome</keyword>
<dbReference type="Proteomes" id="UP000618382">
    <property type="component" value="Unassembled WGS sequence"/>
</dbReference>
<dbReference type="EMBL" id="JACCBK010000001">
    <property type="protein sequence ID" value="NYD85078.1"/>
    <property type="molecule type" value="Genomic_DNA"/>
</dbReference>
<name>A0A7Y9FDC0_9CELL</name>
<comment type="caution">
    <text evidence="3">The sequence shown here is derived from an EMBL/GenBank/DDBJ whole genome shotgun (WGS) entry which is preliminary data.</text>
</comment>
<dbReference type="EMBL" id="BONN01000009">
    <property type="protein sequence ID" value="GIG33783.1"/>
    <property type="molecule type" value="Genomic_DNA"/>
</dbReference>
<dbReference type="RefSeq" id="WP_140458671.1">
    <property type="nucleotide sequence ID" value="NZ_BAABFI010000003.1"/>
</dbReference>
<reference evidence="2 5" key="2">
    <citation type="submission" date="2021-01" db="EMBL/GenBank/DDBJ databases">
        <title>Whole genome shotgun sequence of Cellulomonas oligotrophica NBRC 109435.</title>
        <authorList>
            <person name="Komaki H."/>
            <person name="Tamura T."/>
        </authorList>
    </citation>
    <scope>NUCLEOTIDE SEQUENCE [LARGE SCALE GENOMIC DNA]</scope>
    <source>
        <strain evidence="2 5">NBRC 109435</strain>
    </source>
</reference>
<feature type="domain" description="GyrI-like small molecule binding" evidence="1">
    <location>
        <begin position="19"/>
        <end position="196"/>
    </location>
</feature>
<dbReference type="Pfam" id="PF06445">
    <property type="entry name" value="GyrI-like"/>
    <property type="match status" value="1"/>
</dbReference>
<dbReference type="AlphaFoldDB" id="A0A7Y9FDC0"/>
<proteinExistence type="predicted"/>
<reference evidence="3 4" key="1">
    <citation type="submission" date="2020-07" db="EMBL/GenBank/DDBJ databases">
        <title>Sequencing the genomes of 1000 actinobacteria strains.</title>
        <authorList>
            <person name="Klenk H.-P."/>
        </authorList>
    </citation>
    <scope>NUCLEOTIDE SEQUENCE [LARGE SCALE GENOMIC DNA]</scope>
    <source>
        <strain evidence="3 4">DSM 24482</strain>
    </source>
</reference>
<dbReference type="Proteomes" id="UP000577956">
    <property type="component" value="Unassembled WGS sequence"/>
</dbReference>
<dbReference type="SUPFAM" id="SSF55136">
    <property type="entry name" value="Probable bacterial effector-binding domain"/>
    <property type="match status" value="1"/>
</dbReference>
<evidence type="ECO:0000313" key="3">
    <source>
        <dbReference type="EMBL" id="NYD85078.1"/>
    </source>
</evidence>
<dbReference type="InterPro" id="IPR029442">
    <property type="entry name" value="GyrI-like"/>
</dbReference>
<dbReference type="InterPro" id="IPR011256">
    <property type="entry name" value="Reg_factor_effector_dom_sf"/>
</dbReference>
<dbReference type="Gene3D" id="3.20.80.10">
    <property type="entry name" value="Regulatory factor, effector binding domain"/>
    <property type="match status" value="1"/>
</dbReference>
<evidence type="ECO:0000259" key="1">
    <source>
        <dbReference type="Pfam" id="PF06445"/>
    </source>
</evidence>
<sequence length="209" mass="23209">MTTDHKRLVPTYRAPRGAVELVTVPVLQYLMVDGEGDPNTCDAYRDALATLYPVAYKVKALCRAQGEDHTVMPLEALWWADDMAAFTTAREKSRWAWTVMIMVPGTVTPEVVETARDAVRAAGRGPSLDALRLETLDEGLCVQTLHVGPYDAEGPVLARMHDEHIAARGLRMRGRHHEIYLGDPRRTAPERLRTILRQPVSPARTSATG</sequence>
<evidence type="ECO:0000313" key="4">
    <source>
        <dbReference type="Proteomes" id="UP000577956"/>
    </source>
</evidence>